<dbReference type="HOGENOM" id="CLU_502157_0_0_2"/>
<dbReference type="GO" id="GO:0019164">
    <property type="term" value="F:pyruvate synthase activity"/>
    <property type="evidence" value="ECO:0007669"/>
    <property type="project" value="UniProtKB-ARBA"/>
</dbReference>
<dbReference type="GO" id="GO:0005948">
    <property type="term" value="C:acetolactate synthase complex"/>
    <property type="evidence" value="ECO:0007669"/>
    <property type="project" value="TreeGrafter"/>
</dbReference>
<reference evidence="8 9" key="1">
    <citation type="journal article" date="2011" name="J. Bacteriol.">
        <title>Complete genome sequence of Metallosphaera cuprina, a metal sulfide-oxidizing archaeon from a hot spring.</title>
        <authorList>
            <person name="Liu L.J."/>
            <person name="You X.Y."/>
            <person name="Zheng H."/>
            <person name="Wang S."/>
            <person name="Jiang C.Y."/>
            <person name="Liu S.J."/>
        </authorList>
    </citation>
    <scope>NUCLEOTIDE SEQUENCE [LARGE SCALE GENOMIC DNA]</scope>
    <source>
        <strain evidence="8 9">Ar-4</strain>
    </source>
</reference>
<dbReference type="eggNOG" id="arCOG05937">
    <property type="taxonomic scope" value="Archaea"/>
</dbReference>
<feature type="domain" description="Thiamine pyrophosphate enzyme central" evidence="6">
    <location>
        <begin position="203"/>
        <end position="338"/>
    </location>
</feature>
<dbReference type="GO" id="GO:0003984">
    <property type="term" value="F:acetolactate synthase activity"/>
    <property type="evidence" value="ECO:0007669"/>
    <property type="project" value="TreeGrafter"/>
</dbReference>
<dbReference type="AlphaFoldDB" id="F4G187"/>
<evidence type="ECO:0000256" key="4">
    <source>
        <dbReference type="ARBA" id="ARBA00012691"/>
    </source>
</evidence>
<comment type="function">
    <text evidence="1">Catalyzes the coenzyme A-dependent oxidative decarboxylation of different 2-oxoacids such as 2-oxoglutarate, pyruvate and 2-oxobutyrate to form their CoA derivatives.</text>
</comment>
<dbReference type="GO" id="GO:0009099">
    <property type="term" value="P:L-valine biosynthetic process"/>
    <property type="evidence" value="ECO:0007669"/>
    <property type="project" value="TreeGrafter"/>
</dbReference>
<comment type="subunit">
    <text evidence="3">Heterodimer composed of an alpha and a beta subunit.</text>
</comment>
<organism evidence="8 9">
    <name type="scientific">Metallosphaera cuprina (strain Ar-4)</name>
    <dbReference type="NCBI Taxonomy" id="1006006"/>
    <lineage>
        <taxon>Archaea</taxon>
        <taxon>Thermoproteota</taxon>
        <taxon>Thermoprotei</taxon>
        <taxon>Sulfolobales</taxon>
        <taxon>Sulfolobaceae</taxon>
        <taxon>Metallosphaera</taxon>
    </lineage>
</organism>
<dbReference type="InterPro" id="IPR029061">
    <property type="entry name" value="THDP-binding"/>
</dbReference>
<dbReference type="Proteomes" id="UP000007812">
    <property type="component" value="Chromosome"/>
</dbReference>
<dbReference type="KEGG" id="mcn:Mcup_1872"/>
<dbReference type="EC" id="1.2.7.11" evidence="4"/>
<feature type="domain" description="Thiamine pyrophosphate enzyme N-terminal TPP-binding" evidence="7">
    <location>
        <begin position="15"/>
        <end position="121"/>
    </location>
</feature>
<evidence type="ECO:0000256" key="3">
    <source>
        <dbReference type="ARBA" id="ARBA00011631"/>
    </source>
</evidence>
<evidence type="ECO:0000259" key="7">
    <source>
        <dbReference type="Pfam" id="PF02776"/>
    </source>
</evidence>
<protein>
    <recommendedName>
        <fullName evidence="4">2-oxoacid oxidoreductase (ferredoxin)</fullName>
        <ecNumber evidence="4">1.2.7.11</ecNumber>
    </recommendedName>
</protein>
<dbReference type="SUPFAM" id="SSF52518">
    <property type="entry name" value="Thiamin diphosphate-binding fold (THDP-binding)"/>
    <property type="match status" value="1"/>
</dbReference>
<dbReference type="InterPro" id="IPR012000">
    <property type="entry name" value="Thiamin_PyroP_enz_cen_dom"/>
</dbReference>
<evidence type="ECO:0000259" key="6">
    <source>
        <dbReference type="Pfam" id="PF00205"/>
    </source>
</evidence>
<accession>F4G187</accession>
<dbReference type="GO" id="GO:0030976">
    <property type="term" value="F:thiamine pyrophosphate binding"/>
    <property type="evidence" value="ECO:0007669"/>
    <property type="project" value="InterPro"/>
</dbReference>
<sequence length="542" mass="59434">MSQPKRKEETVGREMMGDEALSYVLKEIGVKRVFTSTSIPDFLLERLNQYSLQVDISLSVRDAIGLADAYARETGEGGVVISAPESGLLEGIEIIAQAFSDSVPLLLLGTLRSYRDTGRARVGELRSPDDVSAALSPFIKFKERVISIEEITVTVEKGYKEALSNRMRPALVEIAEELFKLKAFPLSPAEQKPEKKTPDKNTVAKVAEVLGNSKLPVIIAGYGVKASGSTPQLIELAELLDAPVITTFRAKGVFPASHPLYAGEGLGVFSTEAASKIVMEADSILVLGSRLPQLSTAGWSMRYKGFLMHNNVDGEDIGKTFIPQVPIVADTGLFLKELITILKQKIKEPIKREVRSDIAASRKVFTLKPHSGLWPYDVTRLLYQFKFSKYFIDLTAPTFDLVRLPIDSPVWFTSESMIERGIGVTGLIQSGDENGIGITDLAGAIKNIGLIQQRLAKMKGTLLIFNDNGLTYLDTFKSDIPSIGRINNPVNMDQKLEASIGAITVDTYGGLKEVLERDRQPKVVNVKIDPRYESIVLLNTGS</sequence>
<dbReference type="OrthoDB" id="6837at2157"/>
<evidence type="ECO:0000313" key="8">
    <source>
        <dbReference type="EMBL" id="AEB95974.1"/>
    </source>
</evidence>
<dbReference type="GeneID" id="10494060"/>
<keyword evidence="9" id="KW-1185">Reference proteome</keyword>
<dbReference type="GO" id="GO:0050660">
    <property type="term" value="F:flavin adenine dinucleotide binding"/>
    <property type="evidence" value="ECO:0007669"/>
    <property type="project" value="TreeGrafter"/>
</dbReference>
<gene>
    <name evidence="8" type="ordered locus">Mcup_1872</name>
</gene>
<dbReference type="PATRIC" id="fig|1006006.8.peg.1877"/>
<dbReference type="InterPro" id="IPR045229">
    <property type="entry name" value="TPP_enz"/>
</dbReference>
<dbReference type="EMBL" id="CP002656">
    <property type="protein sequence ID" value="AEB95974.1"/>
    <property type="molecule type" value="Genomic_DNA"/>
</dbReference>
<dbReference type="Pfam" id="PF00205">
    <property type="entry name" value="TPP_enzyme_M"/>
    <property type="match status" value="1"/>
</dbReference>
<evidence type="ECO:0000313" key="9">
    <source>
        <dbReference type="Proteomes" id="UP000007812"/>
    </source>
</evidence>
<dbReference type="GO" id="GO:0047553">
    <property type="term" value="F:2-oxoglutarate synthase activity"/>
    <property type="evidence" value="ECO:0007669"/>
    <property type="project" value="UniProtKB-ARBA"/>
</dbReference>
<proteinExistence type="inferred from homology"/>
<dbReference type="PANTHER" id="PTHR18968">
    <property type="entry name" value="THIAMINE PYROPHOSPHATE ENZYMES"/>
    <property type="match status" value="1"/>
</dbReference>
<dbReference type="RefSeq" id="WP_013738472.1">
    <property type="nucleotide sequence ID" value="NC_015435.1"/>
</dbReference>
<dbReference type="GO" id="GO:0009097">
    <property type="term" value="P:isoleucine biosynthetic process"/>
    <property type="evidence" value="ECO:0007669"/>
    <property type="project" value="TreeGrafter"/>
</dbReference>
<evidence type="ECO:0000256" key="5">
    <source>
        <dbReference type="ARBA" id="ARBA00048893"/>
    </source>
</evidence>
<comment type="similarity">
    <text evidence="2">Belongs to the TPP enzyme family.</text>
</comment>
<dbReference type="Pfam" id="PF02776">
    <property type="entry name" value="TPP_enzyme_N"/>
    <property type="match status" value="1"/>
</dbReference>
<comment type="catalytic activity">
    <reaction evidence="5">
        <text>a 2-oxocarboxylate + 2 oxidized [2Fe-2S]-[ferredoxin] + CoA = an acyl-CoA + 2 reduced [2Fe-2S]-[ferredoxin] + CO2 + H(+)</text>
        <dbReference type="Rhea" id="RHEA:42316"/>
        <dbReference type="Rhea" id="RHEA-COMP:10000"/>
        <dbReference type="Rhea" id="RHEA-COMP:10001"/>
        <dbReference type="ChEBI" id="CHEBI:15378"/>
        <dbReference type="ChEBI" id="CHEBI:16526"/>
        <dbReference type="ChEBI" id="CHEBI:33737"/>
        <dbReference type="ChEBI" id="CHEBI:33738"/>
        <dbReference type="ChEBI" id="CHEBI:35179"/>
        <dbReference type="ChEBI" id="CHEBI:57287"/>
        <dbReference type="ChEBI" id="CHEBI:58342"/>
        <dbReference type="EC" id="1.2.7.11"/>
    </reaction>
</comment>
<dbReference type="Gene3D" id="3.40.50.970">
    <property type="match status" value="1"/>
</dbReference>
<dbReference type="InterPro" id="IPR012001">
    <property type="entry name" value="Thiamin_PyroP_enz_TPP-bd_dom"/>
</dbReference>
<dbReference type="GO" id="GO:0000287">
    <property type="term" value="F:magnesium ion binding"/>
    <property type="evidence" value="ECO:0007669"/>
    <property type="project" value="InterPro"/>
</dbReference>
<evidence type="ECO:0000256" key="1">
    <source>
        <dbReference type="ARBA" id="ARBA00003908"/>
    </source>
</evidence>
<dbReference type="SUPFAM" id="SSF52467">
    <property type="entry name" value="DHS-like NAD/FAD-binding domain"/>
    <property type="match status" value="1"/>
</dbReference>
<dbReference type="InterPro" id="IPR029035">
    <property type="entry name" value="DHS-like_NAD/FAD-binding_dom"/>
</dbReference>
<evidence type="ECO:0000256" key="2">
    <source>
        <dbReference type="ARBA" id="ARBA00007812"/>
    </source>
</evidence>
<dbReference type="Gene3D" id="3.40.50.1220">
    <property type="entry name" value="TPP-binding domain"/>
    <property type="match status" value="1"/>
</dbReference>
<dbReference type="PANTHER" id="PTHR18968:SF13">
    <property type="entry name" value="ACETOLACTATE SYNTHASE CATALYTIC SUBUNIT, MITOCHONDRIAL"/>
    <property type="match status" value="1"/>
</dbReference>
<dbReference type="CDD" id="cd07035">
    <property type="entry name" value="TPP_PYR_POX_like"/>
    <property type="match status" value="1"/>
</dbReference>
<name>F4G187_METCR</name>
<dbReference type="GO" id="GO:0018491">
    <property type="term" value="F:2-oxobutyrate synthase activity"/>
    <property type="evidence" value="ECO:0007669"/>
    <property type="project" value="UniProtKB-ARBA"/>
</dbReference>
<dbReference type="STRING" id="1006006.Mcup_1872"/>